<dbReference type="Proteomes" id="UP000002899">
    <property type="component" value="Chromosome IV"/>
</dbReference>
<dbReference type="GO" id="GO:0003723">
    <property type="term" value="F:RNA binding"/>
    <property type="evidence" value="ECO:0007669"/>
    <property type="project" value="InterPro"/>
</dbReference>
<evidence type="ECO:0000256" key="1">
    <source>
        <dbReference type="ARBA" id="ARBA00010876"/>
    </source>
</evidence>
<dbReference type="InterPro" id="IPR050188">
    <property type="entry name" value="RluA_PseudoU_synthase"/>
</dbReference>
<organism evidence="3 4">
    <name type="scientific">Babesia microti (strain RI)</name>
    <dbReference type="NCBI Taxonomy" id="1133968"/>
    <lineage>
        <taxon>Eukaryota</taxon>
        <taxon>Sar</taxon>
        <taxon>Alveolata</taxon>
        <taxon>Apicomplexa</taxon>
        <taxon>Aconoidasida</taxon>
        <taxon>Piroplasmida</taxon>
        <taxon>Babesiidae</taxon>
        <taxon>Babesia</taxon>
    </lineage>
</organism>
<accession>I7I9Z3</accession>
<reference evidence="3 4" key="1">
    <citation type="journal article" date="2012" name="Nucleic Acids Res.">
        <title>Sequencing of the smallest Apicomplexan genome from the human pathogen Babesia microti.</title>
        <authorList>
            <person name="Cornillot E."/>
            <person name="Hadj-Kaddour K."/>
            <person name="Dassouli A."/>
            <person name="Noel B."/>
            <person name="Ranwez V."/>
            <person name="Vacherie B."/>
            <person name="Augagneur Y."/>
            <person name="Bres V."/>
            <person name="Duclos A."/>
            <person name="Randazzo S."/>
            <person name="Carcy B."/>
            <person name="Debierre-Grockiego F."/>
            <person name="Delbecq S."/>
            <person name="Moubri-Menage K."/>
            <person name="Shams-Eldin H."/>
            <person name="Usmani-Brown S."/>
            <person name="Bringaud F."/>
            <person name="Wincker P."/>
            <person name="Vivares C.P."/>
            <person name="Schwarz R.T."/>
            <person name="Schetters T.P."/>
            <person name="Krause P.J."/>
            <person name="Gorenflot A."/>
            <person name="Berry V."/>
            <person name="Barbe V."/>
            <person name="Ben Mamoun C."/>
        </authorList>
    </citation>
    <scope>NUCLEOTIDE SEQUENCE [LARGE SCALE GENOMIC DNA]</scope>
    <source>
        <strain evidence="3 4">RI</strain>
    </source>
</reference>
<comment type="similarity">
    <text evidence="1">Belongs to the pseudouridine synthase RluA family.</text>
</comment>
<dbReference type="SUPFAM" id="SSF55120">
    <property type="entry name" value="Pseudouridine synthase"/>
    <property type="match status" value="1"/>
</dbReference>
<dbReference type="InterPro" id="IPR020103">
    <property type="entry name" value="PsdUridine_synth_cat_dom_sf"/>
</dbReference>
<sequence length="282" mass="32622">MKITTRQICAVHEEFLKNFQLFSGINFFAVNKPPDFHLERADSTICIEDLVRELCNIDKFRICGQLDYATSGVMLLAKSKLASKYANLMIYAKEIYKVYLALLYGHLPIDTYHITRSICKPRGDEFKMRLAGSEGEGKACHSVLIPRSHHSIEGQPVTLCELRTITGRRHQLRLHCASIGHPIIGDVTYFNERNLTGRYKEIETDRMMLHCWFLKRNSSDELSAKYPKDWPKMREMIEEIELIVSPDVISKYVNQPPINHLDSVLLNMQFEQRVGSQIKVFK</sequence>
<reference evidence="3 4" key="2">
    <citation type="journal article" date="2013" name="PLoS ONE">
        <title>Whole genome mapping and re-organization of the nuclear and mitochondrial genomes of Babesia microti isolates.</title>
        <authorList>
            <person name="Cornillot E."/>
            <person name="Dassouli A."/>
            <person name="Garg A."/>
            <person name="Pachikara N."/>
            <person name="Randazzo S."/>
            <person name="Depoix D."/>
            <person name="Carcy B."/>
            <person name="Delbecq S."/>
            <person name="Frutos R."/>
            <person name="Silva J.C."/>
            <person name="Sutton R."/>
            <person name="Krause P.J."/>
            <person name="Mamoun C.B."/>
        </authorList>
    </citation>
    <scope>NUCLEOTIDE SEQUENCE [LARGE SCALE GENOMIC DNA]</scope>
    <source>
        <strain evidence="3 4">RI</strain>
    </source>
</reference>
<keyword evidence="4" id="KW-1185">Reference proteome</keyword>
<dbReference type="CDD" id="cd02869">
    <property type="entry name" value="PseudoU_synth_RluA_like"/>
    <property type="match status" value="1"/>
</dbReference>
<evidence type="ECO:0000313" key="3">
    <source>
        <dbReference type="EMBL" id="CCF75889.1"/>
    </source>
</evidence>
<gene>
    <name evidence="3" type="ORF">BmR1_04g08565</name>
</gene>
<dbReference type="VEuPathDB" id="PiroplasmaDB:BmR1_04g08565"/>
<dbReference type="RefSeq" id="XP_012650297.1">
    <property type="nucleotide sequence ID" value="XM_012794843.1"/>
</dbReference>
<dbReference type="PANTHER" id="PTHR21600:SF87">
    <property type="entry name" value="RNA PSEUDOURIDYLATE SYNTHASE DOMAIN-CONTAINING PROTEIN 1"/>
    <property type="match status" value="1"/>
</dbReference>
<evidence type="ECO:0000313" key="4">
    <source>
        <dbReference type="Proteomes" id="UP000002899"/>
    </source>
</evidence>
<reference evidence="3 4" key="3">
    <citation type="journal article" date="2016" name="Sci. Rep.">
        <title>Genome-wide diversity and gene expression profiling of Babesia microti isolates identify polymorphic genes that mediate host-pathogen interactions.</title>
        <authorList>
            <person name="Silva J.C."/>
            <person name="Cornillot E."/>
            <person name="McCracken C."/>
            <person name="Usmani-Brown S."/>
            <person name="Dwivedi A."/>
            <person name="Ifeonu O.O."/>
            <person name="Crabtree J."/>
            <person name="Gotia H.T."/>
            <person name="Virji A.Z."/>
            <person name="Reynes C."/>
            <person name="Colinge J."/>
            <person name="Kumar V."/>
            <person name="Lawres L."/>
            <person name="Pazzi J.E."/>
            <person name="Pablo J.V."/>
            <person name="Hung C."/>
            <person name="Brancato J."/>
            <person name="Kumari P."/>
            <person name="Orvis J."/>
            <person name="Tretina K."/>
            <person name="Chibucos M."/>
            <person name="Ott S."/>
            <person name="Sadzewicz L."/>
            <person name="Sengamalay N."/>
            <person name="Shetty A.C."/>
            <person name="Su Q."/>
            <person name="Tallon L."/>
            <person name="Fraser C.M."/>
            <person name="Frutos R."/>
            <person name="Molina D.M."/>
            <person name="Krause P.J."/>
            <person name="Ben Mamoun C."/>
        </authorList>
    </citation>
    <scope>NUCLEOTIDE SEQUENCE [LARGE SCALE GENOMIC DNA]</scope>
    <source>
        <strain evidence="3 4">RI</strain>
    </source>
</reference>
<proteinExistence type="inferred from homology"/>
<dbReference type="PANTHER" id="PTHR21600">
    <property type="entry name" value="MITOCHONDRIAL RNA PSEUDOURIDINE SYNTHASE"/>
    <property type="match status" value="1"/>
</dbReference>
<dbReference type="Gene3D" id="3.30.2350.10">
    <property type="entry name" value="Pseudouridine synthase"/>
    <property type="match status" value="1"/>
</dbReference>
<dbReference type="InterPro" id="IPR006145">
    <property type="entry name" value="PsdUridine_synth_RsuA/RluA"/>
</dbReference>
<dbReference type="EMBL" id="LN871599">
    <property type="protein sequence ID" value="CCF75889.1"/>
    <property type="molecule type" value="Genomic_DNA"/>
</dbReference>
<evidence type="ECO:0000259" key="2">
    <source>
        <dbReference type="Pfam" id="PF00849"/>
    </source>
</evidence>
<dbReference type="GO" id="GO:0000455">
    <property type="term" value="P:enzyme-directed rRNA pseudouridine synthesis"/>
    <property type="evidence" value="ECO:0007669"/>
    <property type="project" value="TreeGrafter"/>
</dbReference>
<dbReference type="GeneID" id="24426342"/>
<dbReference type="AlphaFoldDB" id="I7I9Z3"/>
<name>I7I9Z3_BABMR</name>
<dbReference type="Pfam" id="PF00849">
    <property type="entry name" value="PseudoU_synth_2"/>
    <property type="match status" value="1"/>
</dbReference>
<dbReference type="OrthoDB" id="428658at2759"/>
<feature type="domain" description="Pseudouridine synthase RsuA/RluA-like" evidence="2">
    <location>
        <begin position="26"/>
        <end position="178"/>
    </location>
</feature>
<dbReference type="GO" id="GO:0009982">
    <property type="term" value="F:pseudouridine synthase activity"/>
    <property type="evidence" value="ECO:0007669"/>
    <property type="project" value="InterPro"/>
</dbReference>
<protein>
    <submittedName>
        <fullName evidence="3">RNA pseudouridylate synthase domain-containing protein 1</fullName>
    </submittedName>
</protein>
<dbReference type="KEGG" id="bmic:BmR1_04g08565"/>